<sequence length="161" mass="18585">MRVATPIIWRRRYLLWKQRAKRARNAEKLAEDKAKKAEKRASEAEDARKKAEEARKKAEDDLSTTRSEHSRYLQEFLPAALDQARRQAVEEYQNSVEFNARLLAEYKEGMWDMKAGYAMNNPSVTRVDWSFVPEVSEETASEEGPVLQKGVEEGEMTGCNN</sequence>
<protein>
    <submittedName>
        <fullName evidence="2">Uncharacterized protein</fullName>
    </submittedName>
</protein>
<proteinExistence type="predicted"/>
<evidence type="ECO:0000256" key="1">
    <source>
        <dbReference type="SAM" id="MobiDB-lite"/>
    </source>
</evidence>
<feature type="region of interest" description="Disordered" evidence="1">
    <location>
        <begin position="135"/>
        <end position="161"/>
    </location>
</feature>
<dbReference type="AlphaFoldDB" id="A0AA88EH94"/>
<dbReference type="EMBL" id="BTGU01000637">
    <property type="protein sequence ID" value="GMN68534.1"/>
    <property type="molecule type" value="Genomic_DNA"/>
</dbReference>
<evidence type="ECO:0000313" key="2">
    <source>
        <dbReference type="EMBL" id="GMN68534.1"/>
    </source>
</evidence>
<gene>
    <name evidence="2" type="ORF">TIFTF001_037589</name>
</gene>
<organism evidence="2 3">
    <name type="scientific">Ficus carica</name>
    <name type="common">Common fig</name>
    <dbReference type="NCBI Taxonomy" id="3494"/>
    <lineage>
        <taxon>Eukaryota</taxon>
        <taxon>Viridiplantae</taxon>
        <taxon>Streptophyta</taxon>
        <taxon>Embryophyta</taxon>
        <taxon>Tracheophyta</taxon>
        <taxon>Spermatophyta</taxon>
        <taxon>Magnoliopsida</taxon>
        <taxon>eudicotyledons</taxon>
        <taxon>Gunneridae</taxon>
        <taxon>Pentapetalae</taxon>
        <taxon>rosids</taxon>
        <taxon>fabids</taxon>
        <taxon>Rosales</taxon>
        <taxon>Moraceae</taxon>
        <taxon>Ficeae</taxon>
        <taxon>Ficus</taxon>
    </lineage>
</organism>
<feature type="region of interest" description="Disordered" evidence="1">
    <location>
        <begin position="25"/>
        <end position="69"/>
    </location>
</feature>
<evidence type="ECO:0000313" key="3">
    <source>
        <dbReference type="Proteomes" id="UP001187192"/>
    </source>
</evidence>
<dbReference type="Proteomes" id="UP001187192">
    <property type="component" value="Unassembled WGS sequence"/>
</dbReference>
<comment type="caution">
    <text evidence="2">The sequence shown here is derived from an EMBL/GenBank/DDBJ whole genome shotgun (WGS) entry which is preliminary data.</text>
</comment>
<feature type="compositionally biased region" description="Basic and acidic residues" evidence="1">
    <location>
        <begin position="25"/>
        <end position="60"/>
    </location>
</feature>
<reference evidence="2" key="1">
    <citation type="submission" date="2023-07" db="EMBL/GenBank/DDBJ databases">
        <title>draft genome sequence of fig (Ficus carica).</title>
        <authorList>
            <person name="Takahashi T."/>
            <person name="Nishimura K."/>
        </authorList>
    </citation>
    <scope>NUCLEOTIDE SEQUENCE</scope>
</reference>
<name>A0AA88EH94_FICCA</name>
<accession>A0AA88EH94</accession>
<keyword evidence="3" id="KW-1185">Reference proteome</keyword>